<evidence type="ECO:0000313" key="9">
    <source>
        <dbReference type="EMBL" id="BBM87454.1"/>
    </source>
</evidence>
<reference evidence="9 10" key="1">
    <citation type="submission" date="2019-08" db="EMBL/GenBank/DDBJ databases">
        <title>Complete genome sequence of Candidatus Uab amorphum.</title>
        <authorList>
            <person name="Shiratori T."/>
            <person name="Suzuki S."/>
            <person name="Kakizawa Y."/>
            <person name="Ishida K."/>
        </authorList>
    </citation>
    <scope>NUCLEOTIDE SEQUENCE [LARGE SCALE GENOMIC DNA]</scope>
    <source>
        <strain evidence="9 10">SRT547</strain>
    </source>
</reference>
<keyword evidence="6 8" id="KW-0472">Membrane</keyword>
<dbReference type="Pfam" id="PF03006">
    <property type="entry name" value="HlyIII"/>
    <property type="match status" value="1"/>
</dbReference>
<proteinExistence type="inferred from homology"/>
<keyword evidence="7" id="KW-0479">Metal-binding</keyword>
<dbReference type="GO" id="GO:0140911">
    <property type="term" value="F:pore-forming activity"/>
    <property type="evidence" value="ECO:0007669"/>
    <property type="project" value="InterPro"/>
</dbReference>
<dbReference type="Proteomes" id="UP000326354">
    <property type="component" value="Chromosome"/>
</dbReference>
<keyword evidence="4 8" id="KW-0812">Transmembrane</keyword>
<feature type="binding site" evidence="7">
    <location>
        <position position="187"/>
    </location>
    <ligand>
        <name>Zn(2+)</name>
        <dbReference type="ChEBI" id="CHEBI:29105"/>
    </ligand>
</feature>
<name>A0A5S9F7B3_UABAM</name>
<dbReference type="KEGG" id="uam:UABAM_05863"/>
<gene>
    <name evidence="9" type="ORF">UABAM_05863</name>
</gene>
<protein>
    <submittedName>
        <fullName evidence="9">Hemolysin III family protein</fullName>
    </submittedName>
</protein>
<dbReference type="InterPro" id="IPR004254">
    <property type="entry name" value="AdipoR/HlyIII-related"/>
</dbReference>
<comment type="subcellular location">
    <subcellularLocation>
        <location evidence="1">Cell membrane</location>
        <topology evidence="1">Multi-pass membrane protein</topology>
    </subcellularLocation>
</comment>
<dbReference type="GO" id="GO:0046872">
    <property type="term" value="F:metal ion binding"/>
    <property type="evidence" value="ECO:0007669"/>
    <property type="project" value="UniProtKB-KW"/>
</dbReference>
<sequence length="210" mass="23863">MTQRDGNLQTKHEEIANSLTHGIGLILAIIAFIVFSNWQGNESEILSLIVYGSTLFLLYTASTLYHSVKTPKLKKVFQILDHSAIYLFIAGCYTPVMFKIGNHDAMVVLTIVWSMALLGVYMKTFHLEKTKTFSLVLYLLMGWLAVVMIKSIMIVLPIGALIWLFAGGLAYTLGVFFYVKDGILWFHTVWHLFVLAGSWCHFHMIIFYTV</sequence>
<comment type="similarity">
    <text evidence="2">Belongs to the UPF0073 (Hly-III) family.</text>
</comment>
<feature type="transmembrane region" description="Helical" evidence="8">
    <location>
        <begin position="133"/>
        <end position="154"/>
    </location>
</feature>
<feature type="transmembrane region" description="Helical" evidence="8">
    <location>
        <begin position="79"/>
        <end position="98"/>
    </location>
</feature>
<dbReference type="OrthoDB" id="9813689at2"/>
<dbReference type="PANTHER" id="PTHR20855:SF3">
    <property type="entry name" value="LD03007P"/>
    <property type="match status" value="1"/>
</dbReference>
<evidence type="ECO:0000256" key="6">
    <source>
        <dbReference type="ARBA" id="ARBA00023136"/>
    </source>
</evidence>
<keyword evidence="5 8" id="KW-1133">Transmembrane helix</keyword>
<feature type="transmembrane region" description="Helical" evidence="8">
    <location>
        <begin position="188"/>
        <end position="208"/>
    </location>
</feature>
<feature type="binding site" evidence="7">
    <location>
        <position position="191"/>
    </location>
    <ligand>
        <name>Zn(2+)</name>
        <dbReference type="ChEBI" id="CHEBI:29105"/>
    </ligand>
</feature>
<organism evidence="9 10">
    <name type="scientific">Uabimicrobium amorphum</name>
    <dbReference type="NCBI Taxonomy" id="2596890"/>
    <lineage>
        <taxon>Bacteria</taxon>
        <taxon>Pseudomonadati</taxon>
        <taxon>Planctomycetota</taxon>
        <taxon>Candidatus Uabimicrobiia</taxon>
        <taxon>Candidatus Uabimicrobiales</taxon>
        <taxon>Candidatus Uabimicrobiaceae</taxon>
        <taxon>Candidatus Uabimicrobium</taxon>
    </lineage>
</organism>
<feature type="transmembrane region" description="Helical" evidence="8">
    <location>
        <begin position="21"/>
        <end position="39"/>
    </location>
</feature>
<keyword evidence="7" id="KW-0862">Zinc</keyword>
<evidence type="ECO:0000256" key="1">
    <source>
        <dbReference type="ARBA" id="ARBA00004651"/>
    </source>
</evidence>
<dbReference type="InterPro" id="IPR005744">
    <property type="entry name" value="Hy-lIII"/>
</dbReference>
<evidence type="ECO:0000313" key="10">
    <source>
        <dbReference type="Proteomes" id="UP000326354"/>
    </source>
</evidence>
<feature type="binding site" evidence="7">
    <location>
        <position position="66"/>
    </location>
    <ligand>
        <name>Zn(2+)</name>
        <dbReference type="ChEBI" id="CHEBI:29105"/>
    </ligand>
</feature>
<accession>A0A5S9F7B3</accession>
<dbReference type="NCBIfam" id="TIGR01065">
    <property type="entry name" value="hlyIII"/>
    <property type="match status" value="1"/>
</dbReference>
<feature type="transmembrane region" description="Helical" evidence="8">
    <location>
        <begin position="160"/>
        <end position="179"/>
    </location>
</feature>
<dbReference type="RefSeq" id="WP_151971472.1">
    <property type="nucleotide sequence ID" value="NZ_AP019860.1"/>
</dbReference>
<dbReference type="AlphaFoldDB" id="A0A5S9F7B3"/>
<evidence type="ECO:0000256" key="4">
    <source>
        <dbReference type="ARBA" id="ARBA00022692"/>
    </source>
</evidence>
<dbReference type="EMBL" id="AP019860">
    <property type="protein sequence ID" value="BBM87454.1"/>
    <property type="molecule type" value="Genomic_DNA"/>
</dbReference>
<evidence type="ECO:0000256" key="8">
    <source>
        <dbReference type="SAM" id="Phobius"/>
    </source>
</evidence>
<evidence type="ECO:0000256" key="5">
    <source>
        <dbReference type="ARBA" id="ARBA00022989"/>
    </source>
</evidence>
<dbReference type="PANTHER" id="PTHR20855">
    <property type="entry name" value="ADIPOR/PROGESTIN RECEPTOR-RELATED"/>
    <property type="match status" value="1"/>
</dbReference>
<dbReference type="GO" id="GO:0005886">
    <property type="term" value="C:plasma membrane"/>
    <property type="evidence" value="ECO:0007669"/>
    <property type="project" value="UniProtKB-SubCell"/>
</dbReference>
<keyword evidence="3" id="KW-1003">Cell membrane</keyword>
<evidence type="ECO:0000256" key="7">
    <source>
        <dbReference type="PIRSR" id="PIRSR604254-1"/>
    </source>
</evidence>
<feature type="transmembrane region" description="Helical" evidence="8">
    <location>
        <begin position="104"/>
        <end position="121"/>
    </location>
</feature>
<keyword evidence="10" id="KW-1185">Reference proteome</keyword>
<evidence type="ECO:0000256" key="2">
    <source>
        <dbReference type="ARBA" id="ARBA00008488"/>
    </source>
</evidence>
<feature type="transmembrane region" description="Helical" evidence="8">
    <location>
        <begin position="45"/>
        <end position="67"/>
    </location>
</feature>
<evidence type="ECO:0000256" key="3">
    <source>
        <dbReference type="ARBA" id="ARBA00022475"/>
    </source>
</evidence>